<dbReference type="Proteomes" id="UP000198670">
    <property type="component" value="Unassembled WGS sequence"/>
</dbReference>
<accession>A0A1I3PLU4</accession>
<gene>
    <name evidence="1" type="ORF">SAMN05444682_10890</name>
</gene>
<evidence type="ECO:0000313" key="1">
    <source>
        <dbReference type="EMBL" id="SFJ22472.1"/>
    </source>
</evidence>
<dbReference type="RefSeq" id="WP_090628594.1">
    <property type="nucleotide sequence ID" value="NZ_FOQO01000008.1"/>
</dbReference>
<protein>
    <recommendedName>
        <fullName evidence="3">Zinc-binding dehydrogenase</fullName>
    </recommendedName>
</protein>
<dbReference type="STRING" id="1477437.SAMN05444682_10890"/>
<keyword evidence="2" id="KW-1185">Reference proteome</keyword>
<proteinExistence type="predicted"/>
<evidence type="ECO:0000313" key="2">
    <source>
        <dbReference type="Proteomes" id="UP000198670"/>
    </source>
</evidence>
<dbReference type="AlphaFoldDB" id="A0A1I3PLU4"/>
<dbReference type="OrthoDB" id="9787435at2"/>
<organism evidence="1 2">
    <name type="scientific">Parapedobacter indicus</name>
    <dbReference type="NCBI Taxonomy" id="1477437"/>
    <lineage>
        <taxon>Bacteria</taxon>
        <taxon>Pseudomonadati</taxon>
        <taxon>Bacteroidota</taxon>
        <taxon>Sphingobacteriia</taxon>
        <taxon>Sphingobacteriales</taxon>
        <taxon>Sphingobacteriaceae</taxon>
        <taxon>Parapedobacter</taxon>
    </lineage>
</organism>
<name>A0A1I3PLU4_9SPHI</name>
<reference evidence="1 2" key="1">
    <citation type="submission" date="2016-10" db="EMBL/GenBank/DDBJ databases">
        <authorList>
            <person name="de Groot N.N."/>
        </authorList>
    </citation>
    <scope>NUCLEOTIDE SEQUENCE [LARGE SCALE GENOMIC DNA]</scope>
    <source>
        <strain evidence="1 2">RK1</strain>
    </source>
</reference>
<sequence length="60" mass="6702">MSSRNATQEDFEHVIQTLQQGTIQPALFITHRTPCQQLPDVFSSLLDPTSNVIKAVVDFS</sequence>
<evidence type="ECO:0008006" key="3">
    <source>
        <dbReference type="Google" id="ProtNLM"/>
    </source>
</evidence>
<dbReference type="EMBL" id="FOQO01000008">
    <property type="protein sequence ID" value="SFJ22472.1"/>
    <property type="molecule type" value="Genomic_DNA"/>
</dbReference>